<dbReference type="PANTHER" id="PTHR45832">
    <property type="entry name" value="SERINE/THREONINE-PROTEIN KINASE SAMKA-RELATED-RELATED"/>
    <property type="match status" value="1"/>
</dbReference>
<feature type="domain" description="CRIB" evidence="8">
    <location>
        <begin position="134"/>
        <end position="147"/>
    </location>
</feature>
<dbReference type="PANTHER" id="PTHR45832:SF22">
    <property type="entry name" value="SERINE_THREONINE-PROTEIN KINASE SAMKA-RELATED"/>
    <property type="match status" value="1"/>
</dbReference>
<evidence type="ECO:0000259" key="7">
    <source>
        <dbReference type="PROSITE" id="PS50011"/>
    </source>
</evidence>
<keyword evidence="9" id="KW-0808">Transferase</keyword>
<evidence type="ECO:0000256" key="1">
    <source>
        <dbReference type="ARBA" id="ARBA00008874"/>
    </source>
</evidence>
<dbReference type="InterPro" id="IPR036936">
    <property type="entry name" value="CRIB_dom_sf"/>
</dbReference>
<feature type="region of interest" description="Disordered" evidence="6">
    <location>
        <begin position="408"/>
        <end position="705"/>
    </location>
</feature>
<comment type="similarity">
    <text evidence="1">Belongs to the protein kinase superfamily. STE Ser/Thr protein kinase family. STE20 subfamily.</text>
</comment>
<feature type="compositionally biased region" description="Acidic residues" evidence="6">
    <location>
        <begin position="506"/>
        <end position="521"/>
    </location>
</feature>
<keyword evidence="3" id="KW-0067">ATP-binding</keyword>
<feature type="compositionally biased region" description="Basic and acidic residues" evidence="6">
    <location>
        <begin position="557"/>
        <end position="575"/>
    </location>
</feature>
<feature type="region of interest" description="Disordered" evidence="6">
    <location>
        <begin position="154"/>
        <end position="351"/>
    </location>
</feature>
<proteinExistence type="inferred from homology"/>
<keyword evidence="10" id="KW-1185">Reference proteome</keyword>
<dbReference type="InterPro" id="IPR011009">
    <property type="entry name" value="Kinase-like_dom_sf"/>
</dbReference>
<evidence type="ECO:0000313" key="9">
    <source>
        <dbReference type="EMBL" id="GAT58073.1"/>
    </source>
</evidence>
<dbReference type="InterPro" id="IPR051931">
    <property type="entry name" value="PAK3-like"/>
</dbReference>
<feature type="compositionally biased region" description="Pro residues" evidence="6">
    <location>
        <begin position="50"/>
        <end position="59"/>
    </location>
</feature>
<dbReference type="Pfam" id="PF00786">
    <property type="entry name" value="PBD"/>
    <property type="match status" value="1"/>
</dbReference>
<feature type="compositionally biased region" description="Pro residues" evidence="6">
    <location>
        <begin position="326"/>
        <end position="336"/>
    </location>
</feature>
<feature type="compositionally biased region" description="Low complexity" evidence="6">
    <location>
        <begin position="676"/>
        <end position="686"/>
    </location>
</feature>
<evidence type="ECO:0000259" key="8">
    <source>
        <dbReference type="PROSITE" id="PS50108"/>
    </source>
</evidence>
<evidence type="ECO:0000256" key="2">
    <source>
        <dbReference type="ARBA" id="ARBA00022741"/>
    </source>
</evidence>
<dbReference type="Gene3D" id="3.90.810.10">
    <property type="entry name" value="CRIB domain"/>
    <property type="match status" value="1"/>
</dbReference>
<sequence>MDKNMEISNRGELVTYGTRDFGELVMDAGAKQSRFSTLRMFKTAQNGQGGPPPPPPPKDPVYLAARNRSLASLSPADSFPSSPLSANPYGRNASAVSLALPPSTPAPKKRGFFKFGKSKSPENSPLPPGDDESISMPWNFSHNMHVDEAFVGMPPSWSTSLQGAGFTEDEIAAIQQRRMPFDRPKPSLVKPVPRSTSLPKSQHTPASSLSASSVSGSSSRSSPAPPPSPKMAPNVYSQETQRPRQEPPVRQPVDPRTYSPSPTPSSQQGRQYSPTPSQQQQQQRQYSPTPSQPRQYSPAPQSREPSLNRSPSPPAIQNEPYDYSPSPSPSPPPSPEPEQRPTINAKNLTLDLALEDTADSWSDAVLSATPWSASAQSPRFTVTAPPTAAISPTVEVEEPDADMLAYDEYYGASPSPSPSPTNNSFGDTLNITSSRDNRDRDSGMSDATMLGVPASTAGIHQVSIVRRAVATTVPSRAPPPASPQSSNFGSSSSSESQDHQTPTTELADDDDEEGEDEDDTLDYYRTGKNYLEENGFNFGSGKKGKPAPVISAEELEEERRQREWEEMQRSEAERERRRRVPSPPRVAPPAMPPPAIPPPAIPPPVAPLVPAPKFKSQTQTPAPAPVPQLKQIDPRAQQLTSPTDTFGGPLDEPEEDEEDDYEYGYDFPDEDELESESAAADSPLALRTGPAGAGPSPRKSPNNHDVAHGKQVMVALKCIALVPGGSQKLLDIRKECTLLRGLMCEQVLGLDALYVDIEDDALWIRMELMERSLADVVGLADQGLRLQEPRIIARFASDMLLAIDYLQRHQIAHRDLRSDNLLLNSEGVLKLTDFSNAVLVTPDEPMSTEQVGVMYWQAPEVLSGAYDPLKIDVWSVGATVWELAEANPPFADTDQPEDRWPPLSNPSIYPPAFHEFLTSCSEPAASRPSAGELLKSPLLTKACGRPVIVQLLSRCMAIEQVLQGDMPDTPS</sequence>
<dbReference type="Proteomes" id="UP000815677">
    <property type="component" value="Unassembled WGS sequence"/>
</dbReference>
<feature type="region of interest" description="Disordered" evidence="6">
    <location>
        <begin position="40"/>
        <end position="67"/>
    </location>
</feature>
<organism evidence="9 10">
    <name type="scientific">Mycena chlorophos</name>
    <name type="common">Agaric fungus</name>
    <name type="synonym">Agaricus chlorophos</name>
    <dbReference type="NCBI Taxonomy" id="658473"/>
    <lineage>
        <taxon>Eukaryota</taxon>
        <taxon>Fungi</taxon>
        <taxon>Dikarya</taxon>
        <taxon>Basidiomycota</taxon>
        <taxon>Agaricomycotina</taxon>
        <taxon>Agaricomycetes</taxon>
        <taxon>Agaricomycetidae</taxon>
        <taxon>Agaricales</taxon>
        <taxon>Marasmiineae</taxon>
        <taxon>Mycenaceae</taxon>
        <taxon>Mycena</taxon>
    </lineage>
</organism>
<reference evidence="9" key="1">
    <citation type="submission" date="2014-09" db="EMBL/GenBank/DDBJ databases">
        <title>Genome sequence of the luminous mushroom Mycena chlorophos for searching fungal bioluminescence genes.</title>
        <authorList>
            <person name="Tanaka Y."/>
            <person name="Kasuga D."/>
            <person name="Oba Y."/>
            <person name="Hase S."/>
            <person name="Sato K."/>
            <person name="Oba Y."/>
            <person name="Sakakibara Y."/>
        </authorList>
    </citation>
    <scope>NUCLEOTIDE SEQUENCE</scope>
</reference>
<evidence type="ECO:0000256" key="6">
    <source>
        <dbReference type="SAM" id="MobiDB-lite"/>
    </source>
</evidence>
<feature type="compositionally biased region" description="Polar residues" evidence="6">
    <location>
        <begin position="421"/>
        <end position="434"/>
    </location>
</feature>
<dbReference type="GO" id="GO:0016301">
    <property type="term" value="F:kinase activity"/>
    <property type="evidence" value="ECO:0007669"/>
    <property type="project" value="UniProtKB-KW"/>
</dbReference>
<dbReference type="EMBL" id="DF849571">
    <property type="protein sequence ID" value="GAT58073.1"/>
    <property type="molecule type" value="Genomic_DNA"/>
</dbReference>
<dbReference type="SMART" id="SM00219">
    <property type="entry name" value="TyrKc"/>
    <property type="match status" value="1"/>
</dbReference>
<feature type="compositionally biased region" description="Acidic residues" evidence="6">
    <location>
        <begin position="651"/>
        <end position="675"/>
    </location>
</feature>
<feature type="domain" description="Protein kinase" evidence="7">
    <location>
        <begin position="682"/>
        <end position="939"/>
    </location>
</feature>
<comment type="catalytic activity">
    <reaction evidence="4">
        <text>L-threonyl-[protein] + ATP = O-phospho-L-threonyl-[protein] + ADP + H(+)</text>
        <dbReference type="Rhea" id="RHEA:46608"/>
        <dbReference type="Rhea" id="RHEA-COMP:11060"/>
        <dbReference type="Rhea" id="RHEA-COMP:11605"/>
        <dbReference type="ChEBI" id="CHEBI:15378"/>
        <dbReference type="ChEBI" id="CHEBI:30013"/>
        <dbReference type="ChEBI" id="CHEBI:30616"/>
        <dbReference type="ChEBI" id="CHEBI:61977"/>
        <dbReference type="ChEBI" id="CHEBI:456216"/>
        <dbReference type="EC" id="2.7.11.1"/>
    </reaction>
</comment>
<dbReference type="PROSITE" id="PS50108">
    <property type="entry name" value="CRIB"/>
    <property type="match status" value="1"/>
</dbReference>
<feature type="compositionally biased region" description="Polar residues" evidence="6">
    <location>
        <begin position="299"/>
        <end position="310"/>
    </location>
</feature>
<dbReference type="InterPro" id="IPR000095">
    <property type="entry name" value="CRIB_dom"/>
</dbReference>
<evidence type="ECO:0000256" key="5">
    <source>
        <dbReference type="ARBA" id="ARBA00048679"/>
    </source>
</evidence>
<dbReference type="InterPro" id="IPR020635">
    <property type="entry name" value="Tyr_kinase_cat_dom"/>
</dbReference>
<dbReference type="SUPFAM" id="SSF56112">
    <property type="entry name" value="Protein kinase-like (PK-like)"/>
    <property type="match status" value="1"/>
</dbReference>
<keyword evidence="9" id="KW-0418">Kinase</keyword>
<dbReference type="InterPro" id="IPR000719">
    <property type="entry name" value="Prot_kinase_dom"/>
</dbReference>
<comment type="catalytic activity">
    <reaction evidence="5">
        <text>L-seryl-[protein] + ATP = O-phospho-L-seryl-[protein] + ADP + H(+)</text>
        <dbReference type="Rhea" id="RHEA:17989"/>
        <dbReference type="Rhea" id="RHEA-COMP:9863"/>
        <dbReference type="Rhea" id="RHEA-COMP:11604"/>
        <dbReference type="ChEBI" id="CHEBI:15378"/>
        <dbReference type="ChEBI" id="CHEBI:29999"/>
        <dbReference type="ChEBI" id="CHEBI:30616"/>
        <dbReference type="ChEBI" id="CHEBI:83421"/>
        <dbReference type="ChEBI" id="CHEBI:456216"/>
        <dbReference type="EC" id="2.7.11.1"/>
    </reaction>
</comment>
<dbReference type="Pfam" id="PF00069">
    <property type="entry name" value="Pkinase"/>
    <property type="match status" value="1"/>
</dbReference>
<dbReference type="PRINTS" id="PR01217">
    <property type="entry name" value="PRICHEXTENSN"/>
</dbReference>
<feature type="compositionally biased region" description="Low complexity" evidence="6">
    <location>
        <begin position="201"/>
        <end position="222"/>
    </location>
</feature>
<gene>
    <name evidence="9" type="ORF">MCHLO_14540</name>
</gene>
<feature type="compositionally biased region" description="Pro residues" evidence="6">
    <location>
        <begin position="581"/>
        <end position="610"/>
    </location>
</feature>
<dbReference type="PROSITE" id="PS50011">
    <property type="entry name" value="PROTEIN_KINASE_DOM"/>
    <property type="match status" value="1"/>
</dbReference>
<feature type="compositionally biased region" description="Low complexity" evidence="6">
    <location>
        <begin position="251"/>
        <end position="298"/>
    </location>
</feature>
<feature type="region of interest" description="Disordered" evidence="6">
    <location>
        <begin position="95"/>
        <end position="138"/>
    </location>
</feature>
<dbReference type="Gene3D" id="1.10.510.10">
    <property type="entry name" value="Transferase(Phosphotransferase) domain 1"/>
    <property type="match status" value="1"/>
</dbReference>
<evidence type="ECO:0000313" key="10">
    <source>
        <dbReference type="Proteomes" id="UP000815677"/>
    </source>
</evidence>
<feature type="compositionally biased region" description="Low complexity" evidence="6">
    <location>
        <begin position="483"/>
        <end position="495"/>
    </location>
</feature>
<name>A0ABQ0M497_MYCCL</name>
<evidence type="ECO:0000256" key="4">
    <source>
        <dbReference type="ARBA" id="ARBA00047899"/>
    </source>
</evidence>
<keyword evidence="2" id="KW-0547">Nucleotide-binding</keyword>
<protein>
    <submittedName>
        <fullName evidence="9">STE/STE20/PAKA protein kinase</fullName>
    </submittedName>
</protein>
<accession>A0ABQ0M497</accession>
<evidence type="ECO:0000256" key="3">
    <source>
        <dbReference type="ARBA" id="ARBA00022840"/>
    </source>
</evidence>